<protein>
    <submittedName>
        <fullName evidence="2">Uncharacterized protein</fullName>
    </submittedName>
</protein>
<accession>A0AAW2EDZ5</accession>
<evidence type="ECO:0000256" key="1">
    <source>
        <dbReference type="SAM" id="MobiDB-lite"/>
    </source>
</evidence>
<proteinExistence type="predicted"/>
<organism evidence="2 3">
    <name type="scientific">Cardiocondyla obscurior</name>
    <dbReference type="NCBI Taxonomy" id="286306"/>
    <lineage>
        <taxon>Eukaryota</taxon>
        <taxon>Metazoa</taxon>
        <taxon>Ecdysozoa</taxon>
        <taxon>Arthropoda</taxon>
        <taxon>Hexapoda</taxon>
        <taxon>Insecta</taxon>
        <taxon>Pterygota</taxon>
        <taxon>Neoptera</taxon>
        <taxon>Endopterygota</taxon>
        <taxon>Hymenoptera</taxon>
        <taxon>Apocrita</taxon>
        <taxon>Aculeata</taxon>
        <taxon>Formicoidea</taxon>
        <taxon>Formicidae</taxon>
        <taxon>Myrmicinae</taxon>
        <taxon>Cardiocondyla</taxon>
    </lineage>
</organism>
<name>A0AAW2EDZ5_9HYME</name>
<evidence type="ECO:0000313" key="2">
    <source>
        <dbReference type="EMBL" id="KAL0100529.1"/>
    </source>
</evidence>
<evidence type="ECO:0000313" key="3">
    <source>
        <dbReference type="Proteomes" id="UP001430953"/>
    </source>
</evidence>
<feature type="region of interest" description="Disordered" evidence="1">
    <location>
        <begin position="118"/>
        <end position="142"/>
    </location>
</feature>
<dbReference type="Proteomes" id="UP001430953">
    <property type="component" value="Unassembled WGS sequence"/>
</dbReference>
<reference evidence="2 3" key="1">
    <citation type="submission" date="2023-03" db="EMBL/GenBank/DDBJ databases">
        <title>High recombination rates correlate with genetic variation in Cardiocondyla obscurior ants.</title>
        <authorList>
            <person name="Errbii M."/>
        </authorList>
    </citation>
    <scope>NUCLEOTIDE SEQUENCE [LARGE SCALE GENOMIC DNA]</scope>
    <source>
        <strain evidence="2">Alpha-2009</strain>
        <tissue evidence="2">Whole body</tissue>
    </source>
</reference>
<keyword evidence="3" id="KW-1185">Reference proteome</keyword>
<gene>
    <name evidence="2" type="ORF">PUN28_019679</name>
</gene>
<comment type="caution">
    <text evidence="2">The sequence shown here is derived from an EMBL/GenBank/DDBJ whole genome shotgun (WGS) entry which is preliminary data.</text>
</comment>
<dbReference type="EMBL" id="JADYXP020000026">
    <property type="protein sequence ID" value="KAL0100529.1"/>
    <property type="molecule type" value="Genomic_DNA"/>
</dbReference>
<dbReference type="AlphaFoldDB" id="A0AAW2EDZ5"/>
<sequence>MDSNVKNEISLTSDDFDYAEIPLSWTEYSDEIYAKANTLALQLRNGNISIFTEYKNRVIKGCIPMRVDKFVVQHLSYIEGKMRLDYTDTKTTKSMEINVLHKSNDSFYNEQSLLNSTSINDNENSKQSTNLPNNSTTSDLADNSVDSNKTVCIPFVKNSNLCQTVKLKEENVMVRNTCAFDTLLHITVHVIGINTNHKCYVQNINYRLFKLALKIASTSKITINEYLEKALFLIKTDLFDSSHYTRRFKT</sequence>